<protein>
    <submittedName>
        <fullName evidence="1">Uncharacterized protein</fullName>
    </submittedName>
</protein>
<sequence>MVCDHCVLVIKNVLTELALDASSVHMGEVDFGNTTISIEQLQQFKHKIELLGFELINDKKTKLIENIKKLLLSCCSKKLSPKNLNCQNILQINYTTAIHN</sequence>
<reference evidence="1" key="1">
    <citation type="submission" date="2018-06" db="EMBL/GenBank/DDBJ databases">
        <authorList>
            <person name="Zhirakovskaya E."/>
        </authorList>
    </citation>
    <scope>NUCLEOTIDE SEQUENCE</scope>
</reference>
<dbReference type="AlphaFoldDB" id="A0A3B1APX3"/>
<organism evidence="1">
    <name type="scientific">hydrothermal vent metagenome</name>
    <dbReference type="NCBI Taxonomy" id="652676"/>
    <lineage>
        <taxon>unclassified sequences</taxon>
        <taxon>metagenomes</taxon>
        <taxon>ecological metagenomes</taxon>
    </lineage>
</organism>
<evidence type="ECO:0000313" key="1">
    <source>
        <dbReference type="EMBL" id="VAX00290.1"/>
    </source>
</evidence>
<name>A0A3B1APX3_9ZZZZ</name>
<proteinExistence type="predicted"/>
<gene>
    <name evidence="1" type="ORF">MNBD_GAMMA22-91</name>
</gene>
<dbReference type="EMBL" id="UOFS01000043">
    <property type="protein sequence ID" value="VAX00290.1"/>
    <property type="molecule type" value="Genomic_DNA"/>
</dbReference>
<accession>A0A3B1APX3</accession>